<keyword evidence="2" id="KW-0472">Membrane</keyword>
<feature type="compositionally biased region" description="Basic and acidic residues" evidence="1">
    <location>
        <begin position="9"/>
        <end position="26"/>
    </location>
</feature>
<name>A0ABQ9QIC9_9PEZI</name>
<evidence type="ECO:0000256" key="1">
    <source>
        <dbReference type="SAM" id="MobiDB-lite"/>
    </source>
</evidence>
<evidence type="ECO:0000313" key="3">
    <source>
        <dbReference type="EMBL" id="KAK1471749.1"/>
    </source>
</evidence>
<dbReference type="GeneID" id="85416684"/>
<accession>A0ABQ9QIC9</accession>
<dbReference type="EMBL" id="MLFU01000224">
    <property type="protein sequence ID" value="KAK1471749.1"/>
    <property type="molecule type" value="Genomic_DNA"/>
</dbReference>
<protein>
    <submittedName>
        <fullName evidence="3">Allantoate permease</fullName>
    </submittedName>
</protein>
<evidence type="ECO:0000313" key="4">
    <source>
        <dbReference type="Proteomes" id="UP001227543"/>
    </source>
</evidence>
<organism evidence="3 4">
    <name type="scientific">Colletotrichum tamarilloi</name>
    <dbReference type="NCBI Taxonomy" id="1209934"/>
    <lineage>
        <taxon>Eukaryota</taxon>
        <taxon>Fungi</taxon>
        <taxon>Dikarya</taxon>
        <taxon>Ascomycota</taxon>
        <taxon>Pezizomycotina</taxon>
        <taxon>Sordariomycetes</taxon>
        <taxon>Hypocreomycetidae</taxon>
        <taxon>Glomerellales</taxon>
        <taxon>Glomerellaceae</taxon>
        <taxon>Colletotrichum</taxon>
        <taxon>Colletotrichum acutatum species complex</taxon>
    </lineage>
</organism>
<evidence type="ECO:0000256" key="2">
    <source>
        <dbReference type="SAM" id="Phobius"/>
    </source>
</evidence>
<gene>
    <name evidence="3" type="ORF">CTAM01_16453</name>
</gene>
<feature type="region of interest" description="Disordered" evidence="1">
    <location>
        <begin position="1"/>
        <end position="26"/>
    </location>
</feature>
<dbReference type="RefSeq" id="XP_060372961.1">
    <property type="nucleotide sequence ID" value="XM_060532446.1"/>
</dbReference>
<reference evidence="3 4" key="1">
    <citation type="submission" date="2016-10" db="EMBL/GenBank/DDBJ databases">
        <title>The genome sequence of Colletotrichum fioriniae PJ7.</title>
        <authorList>
            <person name="Baroncelli R."/>
        </authorList>
    </citation>
    <scope>NUCLEOTIDE SEQUENCE [LARGE SCALE GENOMIC DNA]</scope>
    <source>
        <strain evidence="3 4">Tom-12</strain>
    </source>
</reference>
<proteinExistence type="predicted"/>
<feature type="transmembrane region" description="Helical" evidence="2">
    <location>
        <begin position="68"/>
        <end position="85"/>
    </location>
</feature>
<comment type="caution">
    <text evidence="3">The sequence shown here is derived from an EMBL/GenBank/DDBJ whole genome shotgun (WGS) entry which is preliminary data.</text>
</comment>
<keyword evidence="2" id="KW-0812">Transmembrane</keyword>
<keyword evidence="4" id="KW-1185">Reference proteome</keyword>
<keyword evidence="2" id="KW-1133">Transmembrane helix</keyword>
<sequence length="106" mass="12314">MVDTIPDIADTKSRKSDVEHVEQDLQKPQLLREDGQQEFPEIYLEALARYPNDESIDQADEKRLLRKLDMRILPLLGICYFFYYVDKTTLYGLSSIDPASRTLCSL</sequence>
<dbReference type="Proteomes" id="UP001227543">
    <property type="component" value="Unassembled WGS sequence"/>
</dbReference>